<sequence>MSKKRPSDNTGKSLQINNDNIYIKSNNQQPLTNIKFNNQQSLINLDSSCNINEFLILNITNQEVALRNS</sequence>
<accession>A0A397URL2</accession>
<gene>
    <name evidence="1" type="ORF">C2G38_2201166</name>
</gene>
<proteinExistence type="predicted"/>
<reference evidence="1 2" key="1">
    <citation type="submission" date="2018-06" db="EMBL/GenBank/DDBJ databases">
        <title>Comparative genomics reveals the genomic features of Rhizophagus irregularis, R. cerebriforme, R. diaphanum and Gigaspora rosea, and their symbiotic lifestyle signature.</title>
        <authorList>
            <person name="Morin E."/>
            <person name="San Clemente H."/>
            <person name="Chen E.C.H."/>
            <person name="De La Providencia I."/>
            <person name="Hainaut M."/>
            <person name="Kuo A."/>
            <person name="Kohler A."/>
            <person name="Murat C."/>
            <person name="Tang N."/>
            <person name="Roy S."/>
            <person name="Loubradou J."/>
            <person name="Henrissat B."/>
            <person name="Grigoriev I.V."/>
            <person name="Corradi N."/>
            <person name="Roux C."/>
            <person name="Martin F.M."/>
        </authorList>
    </citation>
    <scope>NUCLEOTIDE SEQUENCE [LARGE SCALE GENOMIC DNA]</scope>
    <source>
        <strain evidence="1 2">DAOM 194757</strain>
    </source>
</reference>
<evidence type="ECO:0000313" key="2">
    <source>
        <dbReference type="Proteomes" id="UP000266673"/>
    </source>
</evidence>
<protein>
    <submittedName>
        <fullName evidence="1">Uncharacterized protein</fullName>
    </submittedName>
</protein>
<comment type="caution">
    <text evidence="1">The sequence shown here is derived from an EMBL/GenBank/DDBJ whole genome shotgun (WGS) entry which is preliminary data.</text>
</comment>
<dbReference type="Proteomes" id="UP000266673">
    <property type="component" value="Unassembled WGS sequence"/>
</dbReference>
<dbReference type="EMBL" id="QKWP01001043">
    <property type="protein sequence ID" value="RIB12241.1"/>
    <property type="molecule type" value="Genomic_DNA"/>
</dbReference>
<dbReference type="AlphaFoldDB" id="A0A397URL2"/>
<name>A0A397URL2_9GLOM</name>
<organism evidence="1 2">
    <name type="scientific">Gigaspora rosea</name>
    <dbReference type="NCBI Taxonomy" id="44941"/>
    <lineage>
        <taxon>Eukaryota</taxon>
        <taxon>Fungi</taxon>
        <taxon>Fungi incertae sedis</taxon>
        <taxon>Mucoromycota</taxon>
        <taxon>Glomeromycotina</taxon>
        <taxon>Glomeromycetes</taxon>
        <taxon>Diversisporales</taxon>
        <taxon>Gigasporaceae</taxon>
        <taxon>Gigaspora</taxon>
    </lineage>
</organism>
<keyword evidence="2" id="KW-1185">Reference proteome</keyword>
<evidence type="ECO:0000313" key="1">
    <source>
        <dbReference type="EMBL" id="RIB12241.1"/>
    </source>
</evidence>